<dbReference type="GeneID" id="109084981"/>
<feature type="region of interest" description="Disordered" evidence="2">
    <location>
        <begin position="310"/>
        <end position="373"/>
    </location>
</feature>
<dbReference type="KEGG" id="ccar:109084981"/>
<sequence length="1079" mass="124880">MTPRAMDVYLSTYFCCSNPSLEKTSSGNTLTTIMENEGSGENTDDLLSAEVYEGVDVYGLIPLPLSHDHCEVLLDAIDTQLSHLQIHSQNRMHGGSPKRYEFPFSGYLDRSQSVSKDTGLGSTVPTNDKTPSNLGETQSEGKDDQIEHQTLEMLKVGVTAPDEWHPEGSGSVSSVSRVEQCCWRLERLLGRNAEVAGMGNEEDDLTMDSICTEDFSTRFREEMLVPSASGIPMQSFDSVTIDTDLESVCSEQVQQHLNSALSNRTVTHFAKYADKVNSDQEYNGKYAFHLSRENGYCTGRTNQIQNNVQSFSSDDERTVEETSSDGAVSKLDYRRRRHSSGRKGKRRRLYQNKRNDSYISTKKDRGKSRTDEDQLKELSMSLPELQRQKTATLYTLKKLREEMDQAKSEHHSLQLSVKDSSAQAQNITCELQRLQAQRNLCLKEVRVLQEQQVTQCASRSVSVLEREEMDRLLDNAKSELFSEQRRFRHKLDSMHERLDEVSQELEQSEEDCRALRQKCTELEEQLADTIREKEQIKQTSQKDLEQQVKCFGVLERIVAQKELLLQGTEDAKEGLLQELCSLKEEHSFQLREMQNKKEQEIEQLTLQLTKNHKEELQKVHQQADALRSAALSEQAQTHKQSLDFLHNCIQMKDEEIKRLKEALEQHEEKMRRQAEELKRETQEKIRKAVKREERKWEEQREKALKEQRGSLEQQIEEAVKRGRTEVEKERRNALALQSKVTELHKEAEKEVVRLKQTLQRSEKELQELRTALSEKDQKHQRRTARLEQQSRRWAQDIHSECVCLQELLAVDNKNSSDSPTVSETLQTLQTLTKALQQHINDLKDELNSQRCAALQLSREKEQELHLQKQQLMDEKERALAALKEKLIQEHIEEMSSISRAQLHMKHDDTDELCVHLRRQLQAKDDELRQLQNNMTQWKDKTTARLAHKFELELKAELERRVQKPRAEQQKRLERLENEMRHLTGQCQDYKEYQLASTALQGATDFQNSQVTKDPTSYKLLQHLQSRIRQLRAESQTRCPSPVKWDRGPTDLGGSYLDTIAPAQDSYRTEDHLPAKTVSS</sequence>
<feature type="compositionally biased region" description="Basic residues" evidence="2">
    <location>
        <begin position="333"/>
        <end position="351"/>
    </location>
</feature>
<dbReference type="RefSeq" id="XP_042610938.1">
    <property type="nucleotide sequence ID" value="XM_042755004.1"/>
</dbReference>
<feature type="compositionally biased region" description="Polar residues" evidence="2">
    <location>
        <begin position="113"/>
        <end position="138"/>
    </location>
</feature>
<dbReference type="RefSeq" id="XP_042610945.1">
    <property type="nucleotide sequence ID" value="XM_042755011.1"/>
</dbReference>
<reference evidence="3 4" key="1">
    <citation type="submission" date="2025-04" db="UniProtKB">
        <authorList>
            <consortium name="RefSeq"/>
        </authorList>
    </citation>
    <scope>IDENTIFICATION</scope>
    <source>
        <tissue evidence="3 4">Muscle</tissue>
    </source>
</reference>
<dbReference type="OrthoDB" id="6158625at2759"/>
<name>A0A9Q9XZL4_CYPCA</name>
<feature type="coiled-coil region" evidence="1">
    <location>
        <begin position="389"/>
        <end position="539"/>
    </location>
</feature>
<dbReference type="SMR" id="A0A9Q9XZL4"/>
<evidence type="ECO:0000313" key="4">
    <source>
        <dbReference type="RefSeq" id="XP_042610945.1"/>
    </source>
</evidence>
<feature type="coiled-coil region" evidence="1">
    <location>
        <begin position="825"/>
        <end position="940"/>
    </location>
</feature>
<keyword evidence="1" id="KW-0175">Coiled coil</keyword>
<feature type="region of interest" description="Disordered" evidence="2">
    <location>
        <begin position="113"/>
        <end position="145"/>
    </location>
</feature>
<feature type="region of interest" description="Disordered" evidence="2">
    <location>
        <begin position="1032"/>
        <end position="1079"/>
    </location>
</feature>
<proteinExistence type="predicted"/>
<evidence type="ECO:0000313" key="3">
    <source>
        <dbReference type="RefSeq" id="XP_042610938.1"/>
    </source>
</evidence>
<feature type="coiled-coil region" evidence="1">
    <location>
        <begin position="583"/>
        <end position="778"/>
    </location>
</feature>
<accession>A0A9Q9XZL4</accession>
<protein>
    <submittedName>
        <fullName evidence="3 4">Trichohyalin isoform X1</fullName>
    </submittedName>
</protein>
<dbReference type="Proteomes" id="UP001155660">
    <property type="component" value="Chromosome A5"/>
</dbReference>
<dbReference type="AlphaFoldDB" id="A0A9Q9XZL4"/>
<gene>
    <name evidence="3 4" type="primary">si:ch211-102c2.8</name>
</gene>
<organism evidence="3">
    <name type="scientific">Cyprinus carpio</name>
    <name type="common">Common carp</name>
    <dbReference type="NCBI Taxonomy" id="7962"/>
    <lineage>
        <taxon>Eukaryota</taxon>
        <taxon>Metazoa</taxon>
        <taxon>Chordata</taxon>
        <taxon>Craniata</taxon>
        <taxon>Vertebrata</taxon>
        <taxon>Euteleostomi</taxon>
        <taxon>Actinopterygii</taxon>
        <taxon>Neopterygii</taxon>
        <taxon>Teleostei</taxon>
        <taxon>Ostariophysi</taxon>
        <taxon>Cypriniformes</taxon>
        <taxon>Cyprinidae</taxon>
        <taxon>Cyprininae</taxon>
        <taxon>Cyprinus</taxon>
    </lineage>
</organism>
<feature type="coiled-coil region" evidence="1">
    <location>
        <begin position="965"/>
        <end position="992"/>
    </location>
</feature>
<evidence type="ECO:0000256" key="1">
    <source>
        <dbReference type="SAM" id="Coils"/>
    </source>
</evidence>
<evidence type="ECO:0000256" key="2">
    <source>
        <dbReference type="SAM" id="MobiDB-lite"/>
    </source>
</evidence>
<feature type="compositionally biased region" description="Basic and acidic residues" evidence="2">
    <location>
        <begin position="353"/>
        <end position="373"/>
    </location>
</feature>